<keyword evidence="3" id="KW-1185">Reference proteome</keyword>
<feature type="domain" description="YdhG-like" evidence="1">
    <location>
        <begin position="19"/>
        <end position="120"/>
    </location>
</feature>
<dbReference type="InterPro" id="IPR014922">
    <property type="entry name" value="YdhG-like"/>
</dbReference>
<name>A0A8J6IVE8_9ALTE</name>
<comment type="caution">
    <text evidence="2">The sequence shown here is derived from an EMBL/GenBank/DDBJ whole genome shotgun (WGS) entry which is preliminary data.</text>
</comment>
<evidence type="ECO:0000259" key="1">
    <source>
        <dbReference type="Pfam" id="PF08818"/>
    </source>
</evidence>
<dbReference type="RefSeq" id="WP_186507938.1">
    <property type="nucleotide sequence ID" value="NZ_JACNEP010000018.1"/>
</dbReference>
<dbReference type="SUPFAM" id="SSF159888">
    <property type="entry name" value="YdhG-like"/>
    <property type="match status" value="1"/>
</dbReference>
<accession>A0A8J6IVE8</accession>
<evidence type="ECO:0000313" key="3">
    <source>
        <dbReference type="Proteomes" id="UP000601768"/>
    </source>
</evidence>
<dbReference type="Proteomes" id="UP000601768">
    <property type="component" value="Unassembled WGS sequence"/>
</dbReference>
<dbReference type="AlphaFoldDB" id="A0A8J6IVE8"/>
<gene>
    <name evidence="2" type="ORF">H8B19_16175</name>
</gene>
<dbReference type="EMBL" id="JACNEP010000018">
    <property type="protein sequence ID" value="MBC3767416.1"/>
    <property type="molecule type" value="Genomic_DNA"/>
</dbReference>
<reference evidence="2" key="2">
    <citation type="submission" date="2020-08" db="EMBL/GenBank/DDBJ databases">
        <authorList>
            <person name="Lai Q."/>
        </authorList>
    </citation>
    <scope>NUCLEOTIDE SEQUENCE</scope>
    <source>
        <strain evidence="2">S27-2</strain>
    </source>
</reference>
<reference evidence="2" key="1">
    <citation type="journal article" date="2018" name="Int. J. Syst. Evol. Microbiol.">
        <title>Neptunicella marina gen. nov., sp. nov., isolated from surface seawater.</title>
        <authorList>
            <person name="Liu X."/>
            <person name="Lai Q."/>
            <person name="Du Y."/>
            <person name="Zhang X."/>
            <person name="Liu Z."/>
            <person name="Sun F."/>
            <person name="Shao Z."/>
        </authorList>
    </citation>
    <scope>NUCLEOTIDE SEQUENCE</scope>
    <source>
        <strain evidence="2">S27-2</strain>
    </source>
</reference>
<protein>
    <submittedName>
        <fullName evidence="2">DUF1801 domain-containing protein</fullName>
    </submittedName>
</protein>
<evidence type="ECO:0000313" key="2">
    <source>
        <dbReference type="EMBL" id="MBC3767416.1"/>
    </source>
</evidence>
<proteinExistence type="predicted"/>
<sequence>MDADIKAKFDAYPGHIKPHMLALRSLIFELAAELNAGKVTEELKWMEPSYRVKNGSPVRMDWKAEHPDYLYLYFHCQTKLVETFRTLYSKELTFQGNRAIELPLMQPLPESIIAHCLTLALEYKQRRNLPLLGA</sequence>
<organism evidence="2 3">
    <name type="scientific">Neptunicella marina</name>
    <dbReference type="NCBI Taxonomy" id="2125989"/>
    <lineage>
        <taxon>Bacteria</taxon>
        <taxon>Pseudomonadati</taxon>
        <taxon>Pseudomonadota</taxon>
        <taxon>Gammaproteobacteria</taxon>
        <taxon>Alteromonadales</taxon>
        <taxon>Alteromonadaceae</taxon>
        <taxon>Neptunicella</taxon>
    </lineage>
</organism>
<dbReference type="Pfam" id="PF08818">
    <property type="entry name" value="DUF1801"/>
    <property type="match status" value="1"/>
</dbReference>